<evidence type="ECO:0000313" key="1">
    <source>
        <dbReference type="EMBL" id="OAX36830.1"/>
    </source>
</evidence>
<gene>
    <name evidence="1" type="ORF">K503DRAFT_772111</name>
    <name evidence="2" type="ORF">K503DRAFT_772112</name>
</gene>
<dbReference type="AlphaFoldDB" id="A0A1B7MWA4"/>
<reference evidence="2 3" key="1">
    <citation type="submission" date="2016-06" db="EMBL/GenBank/DDBJ databases">
        <title>Comparative genomics of the ectomycorrhizal sister species Rhizopogon vinicolor and Rhizopogon vesiculosus (Basidiomycota: Boletales) reveals a divergence of the mating type B locus.</title>
        <authorList>
            <consortium name="DOE Joint Genome Institute"/>
            <person name="Mujic A.B."/>
            <person name="Kuo A."/>
            <person name="Tritt A."/>
            <person name="Lipzen A."/>
            <person name="Chen C."/>
            <person name="Johnson J."/>
            <person name="Sharma A."/>
            <person name="Barry K."/>
            <person name="Grigoriev I.V."/>
            <person name="Spatafora J.W."/>
        </authorList>
    </citation>
    <scope>NUCLEOTIDE SEQUENCE [LARGE SCALE GENOMIC DNA]</scope>
    <source>
        <strain evidence="2 3">AM-OR11-026</strain>
    </source>
</reference>
<dbReference type="EMBL" id="KV448390">
    <property type="protein sequence ID" value="OAX36830.1"/>
    <property type="molecule type" value="Genomic_DNA"/>
</dbReference>
<feature type="non-terminal residue" evidence="2">
    <location>
        <position position="1"/>
    </location>
</feature>
<dbReference type="EMBL" id="KV448390">
    <property type="protein sequence ID" value="OAX36831.1"/>
    <property type="molecule type" value="Genomic_DNA"/>
</dbReference>
<keyword evidence="3" id="KW-1185">Reference proteome</keyword>
<evidence type="ECO:0000313" key="2">
    <source>
        <dbReference type="EMBL" id="OAX36831.1"/>
    </source>
</evidence>
<evidence type="ECO:0000313" key="3">
    <source>
        <dbReference type="Proteomes" id="UP000092154"/>
    </source>
</evidence>
<dbReference type="Proteomes" id="UP000092154">
    <property type="component" value="Unassembled WGS sequence"/>
</dbReference>
<organism evidence="2 3">
    <name type="scientific">Rhizopogon vinicolor AM-OR11-026</name>
    <dbReference type="NCBI Taxonomy" id="1314800"/>
    <lineage>
        <taxon>Eukaryota</taxon>
        <taxon>Fungi</taxon>
        <taxon>Dikarya</taxon>
        <taxon>Basidiomycota</taxon>
        <taxon>Agaricomycotina</taxon>
        <taxon>Agaricomycetes</taxon>
        <taxon>Agaricomycetidae</taxon>
        <taxon>Boletales</taxon>
        <taxon>Suillineae</taxon>
        <taxon>Rhizopogonaceae</taxon>
        <taxon>Rhizopogon</taxon>
    </lineage>
</organism>
<proteinExistence type="predicted"/>
<sequence>IDCKIMVTNVHGLNAAFSLGKNHKVLDQLRTHEILCLYRYLEVRERQIGGH</sequence>
<accession>A0A1B7MWA4</accession>
<name>A0A1B7MWA4_9AGAM</name>
<protein>
    <submittedName>
        <fullName evidence="2">Uncharacterized protein</fullName>
    </submittedName>
</protein>